<dbReference type="Pfam" id="PF08445">
    <property type="entry name" value="FR47"/>
    <property type="match status" value="1"/>
</dbReference>
<dbReference type="Proteomes" id="UP000325787">
    <property type="component" value="Chromosome"/>
</dbReference>
<proteinExistence type="predicted"/>
<reference evidence="3" key="1">
    <citation type="journal article" date="2021" name="Curr. Microbiol.">
        <title>Complete genome of nocamycin-producing strain Saccharothrix syringae NRRL B-16468 reveals the biosynthetic potential for secondary metabolites.</title>
        <authorList>
            <person name="Mo X."/>
            <person name="Yang S."/>
        </authorList>
    </citation>
    <scope>NUCLEOTIDE SEQUENCE [LARGE SCALE GENOMIC DNA]</scope>
    <source>
        <strain evidence="3">ATCC 51364 / DSM 43886 / JCM 6844 / KCTC 9398 / NBRC 14523 / NRRL B-16468 / INA 2240</strain>
    </source>
</reference>
<organism evidence="2 3">
    <name type="scientific">Saccharothrix syringae</name>
    <name type="common">Nocardiopsis syringae</name>
    <dbReference type="NCBI Taxonomy" id="103733"/>
    <lineage>
        <taxon>Bacteria</taxon>
        <taxon>Bacillati</taxon>
        <taxon>Actinomycetota</taxon>
        <taxon>Actinomycetes</taxon>
        <taxon>Pseudonocardiales</taxon>
        <taxon>Pseudonocardiaceae</taxon>
        <taxon>Saccharothrix</taxon>
    </lineage>
</organism>
<keyword evidence="2" id="KW-0808">Transferase</keyword>
<dbReference type="InterPro" id="IPR016181">
    <property type="entry name" value="Acyl_CoA_acyltransferase"/>
</dbReference>
<evidence type="ECO:0000313" key="2">
    <source>
        <dbReference type="EMBL" id="QFZ19757.1"/>
    </source>
</evidence>
<dbReference type="RefSeq" id="WP_033429567.1">
    <property type="nucleotide sequence ID" value="NZ_CP034550.1"/>
</dbReference>
<evidence type="ECO:0000259" key="1">
    <source>
        <dbReference type="Pfam" id="PF08445"/>
    </source>
</evidence>
<dbReference type="Gene3D" id="3.40.630.30">
    <property type="match status" value="1"/>
</dbReference>
<dbReference type="EMBL" id="CP034550">
    <property type="protein sequence ID" value="QFZ19757.1"/>
    <property type="molecule type" value="Genomic_DNA"/>
</dbReference>
<dbReference type="KEGG" id="ssyi:EKG83_22060"/>
<sequence>MTGSAHVTGSTTADLIRRWQRGWGECRGWAPAEEARGALHLLLRLPGRCREVVALHADDDPASVAALAAEVAADPEPAWLTVPTTRPDEVERVVSEAGLRSAGAREWFMTRDLTGHPAPEAVDPYRCTTATSGRVVTAEVWHGADLAARGNVAVVDGDAVADRVETRADHRRRGLGGVVVGALAAEAAARGATTGLLVASTAGERLYASLGWSTRAAVVIATNGV</sequence>
<dbReference type="AlphaFoldDB" id="A0A5Q0H0J3"/>
<name>A0A5Q0H0J3_SACSY</name>
<feature type="domain" description="GCN5-related N-acetyltransferase Rv2170-like" evidence="1">
    <location>
        <begin position="164"/>
        <end position="215"/>
    </location>
</feature>
<gene>
    <name evidence="2" type="ORF">EKG83_22060</name>
</gene>
<keyword evidence="3" id="KW-1185">Reference proteome</keyword>
<dbReference type="OrthoDB" id="4966223at2"/>
<accession>A0A5Q0H0J3</accession>
<dbReference type="InterPro" id="IPR013653">
    <property type="entry name" value="GCN5-like_dom"/>
</dbReference>
<dbReference type="SUPFAM" id="SSF55729">
    <property type="entry name" value="Acyl-CoA N-acyltransferases (Nat)"/>
    <property type="match status" value="1"/>
</dbReference>
<dbReference type="GO" id="GO:0016747">
    <property type="term" value="F:acyltransferase activity, transferring groups other than amino-acyl groups"/>
    <property type="evidence" value="ECO:0007669"/>
    <property type="project" value="InterPro"/>
</dbReference>
<protein>
    <submittedName>
        <fullName evidence="2">GNAT family N-acetyltransferase</fullName>
    </submittedName>
</protein>
<evidence type="ECO:0000313" key="3">
    <source>
        <dbReference type="Proteomes" id="UP000325787"/>
    </source>
</evidence>